<dbReference type="GO" id="GO:0003676">
    <property type="term" value="F:nucleic acid binding"/>
    <property type="evidence" value="ECO:0007669"/>
    <property type="project" value="InterPro"/>
</dbReference>
<dbReference type="AlphaFoldDB" id="A0A9D4T4T6"/>
<dbReference type="EMBL" id="JABSTV010001247">
    <property type="protein sequence ID" value="KAH7972976.1"/>
    <property type="molecule type" value="Genomic_DNA"/>
</dbReference>
<reference evidence="2" key="1">
    <citation type="journal article" date="2020" name="Cell">
        <title>Large-Scale Comparative Analyses of Tick Genomes Elucidate Their Genetic Diversity and Vector Capacities.</title>
        <authorList>
            <consortium name="Tick Genome and Microbiome Consortium (TIGMIC)"/>
            <person name="Jia N."/>
            <person name="Wang J."/>
            <person name="Shi W."/>
            <person name="Du L."/>
            <person name="Sun Y."/>
            <person name="Zhan W."/>
            <person name="Jiang J.F."/>
            <person name="Wang Q."/>
            <person name="Zhang B."/>
            <person name="Ji P."/>
            <person name="Bell-Sakyi L."/>
            <person name="Cui X.M."/>
            <person name="Yuan T.T."/>
            <person name="Jiang B.G."/>
            <person name="Yang W.F."/>
            <person name="Lam T.T."/>
            <person name="Chang Q.C."/>
            <person name="Ding S.J."/>
            <person name="Wang X.J."/>
            <person name="Zhu J.G."/>
            <person name="Ruan X.D."/>
            <person name="Zhao L."/>
            <person name="Wei J.T."/>
            <person name="Ye R.Z."/>
            <person name="Que T.C."/>
            <person name="Du C.H."/>
            <person name="Zhou Y.H."/>
            <person name="Cheng J.X."/>
            <person name="Dai P.F."/>
            <person name="Guo W.B."/>
            <person name="Han X.H."/>
            <person name="Huang E.J."/>
            <person name="Li L.F."/>
            <person name="Wei W."/>
            <person name="Gao Y.C."/>
            <person name="Liu J.Z."/>
            <person name="Shao H.Z."/>
            <person name="Wang X."/>
            <person name="Wang C.C."/>
            <person name="Yang T.C."/>
            <person name="Huo Q.B."/>
            <person name="Li W."/>
            <person name="Chen H.Y."/>
            <person name="Chen S.E."/>
            <person name="Zhou L.G."/>
            <person name="Ni X.B."/>
            <person name="Tian J.H."/>
            <person name="Sheng Y."/>
            <person name="Liu T."/>
            <person name="Pan Y.S."/>
            <person name="Xia L.Y."/>
            <person name="Li J."/>
            <person name="Zhao F."/>
            <person name="Cao W.C."/>
        </authorList>
    </citation>
    <scope>NUCLEOTIDE SEQUENCE</scope>
    <source>
        <strain evidence="2">Rsan-2018</strain>
    </source>
</reference>
<name>A0A9D4T4T6_RHISA</name>
<dbReference type="Proteomes" id="UP000821837">
    <property type="component" value="Chromosome 11"/>
</dbReference>
<dbReference type="GO" id="GO:0008270">
    <property type="term" value="F:zinc ion binding"/>
    <property type="evidence" value="ECO:0007669"/>
    <property type="project" value="InterPro"/>
</dbReference>
<evidence type="ECO:0000313" key="3">
    <source>
        <dbReference type="Proteomes" id="UP000821837"/>
    </source>
</evidence>
<dbReference type="InterPro" id="IPR036875">
    <property type="entry name" value="Znf_CCHC_sf"/>
</dbReference>
<reference evidence="2" key="2">
    <citation type="submission" date="2021-09" db="EMBL/GenBank/DDBJ databases">
        <authorList>
            <person name="Jia N."/>
            <person name="Wang J."/>
            <person name="Shi W."/>
            <person name="Du L."/>
            <person name="Sun Y."/>
            <person name="Zhan W."/>
            <person name="Jiang J."/>
            <person name="Wang Q."/>
            <person name="Zhang B."/>
            <person name="Ji P."/>
            <person name="Sakyi L.B."/>
            <person name="Cui X."/>
            <person name="Yuan T."/>
            <person name="Jiang B."/>
            <person name="Yang W."/>
            <person name="Lam T.T.-Y."/>
            <person name="Chang Q."/>
            <person name="Ding S."/>
            <person name="Wang X."/>
            <person name="Zhu J."/>
            <person name="Ruan X."/>
            <person name="Zhao L."/>
            <person name="Wei J."/>
            <person name="Que T."/>
            <person name="Du C."/>
            <person name="Cheng J."/>
            <person name="Dai P."/>
            <person name="Han X."/>
            <person name="Huang E."/>
            <person name="Gao Y."/>
            <person name="Liu J."/>
            <person name="Shao H."/>
            <person name="Ye R."/>
            <person name="Li L."/>
            <person name="Wei W."/>
            <person name="Wang X."/>
            <person name="Wang C."/>
            <person name="Huo Q."/>
            <person name="Li W."/>
            <person name="Guo W."/>
            <person name="Chen H."/>
            <person name="Chen S."/>
            <person name="Zhou L."/>
            <person name="Zhou L."/>
            <person name="Ni X."/>
            <person name="Tian J."/>
            <person name="Zhou Y."/>
            <person name="Sheng Y."/>
            <person name="Liu T."/>
            <person name="Pan Y."/>
            <person name="Xia L."/>
            <person name="Li J."/>
            <person name="Zhao F."/>
            <person name="Cao W."/>
        </authorList>
    </citation>
    <scope>NUCLEOTIDE SEQUENCE</scope>
    <source>
        <strain evidence="2">Rsan-2018</strain>
        <tissue evidence="2">Larvae</tissue>
    </source>
</reference>
<accession>A0A9D4T4T6</accession>
<feature type="compositionally biased region" description="Pro residues" evidence="1">
    <location>
        <begin position="99"/>
        <end position="109"/>
    </location>
</feature>
<organism evidence="2 3">
    <name type="scientific">Rhipicephalus sanguineus</name>
    <name type="common">Brown dog tick</name>
    <name type="synonym">Ixodes sanguineus</name>
    <dbReference type="NCBI Taxonomy" id="34632"/>
    <lineage>
        <taxon>Eukaryota</taxon>
        <taxon>Metazoa</taxon>
        <taxon>Ecdysozoa</taxon>
        <taxon>Arthropoda</taxon>
        <taxon>Chelicerata</taxon>
        <taxon>Arachnida</taxon>
        <taxon>Acari</taxon>
        <taxon>Parasitiformes</taxon>
        <taxon>Ixodida</taxon>
        <taxon>Ixodoidea</taxon>
        <taxon>Ixodidae</taxon>
        <taxon>Rhipicephalinae</taxon>
        <taxon>Rhipicephalus</taxon>
        <taxon>Rhipicephalus</taxon>
    </lineage>
</organism>
<evidence type="ECO:0008006" key="4">
    <source>
        <dbReference type="Google" id="ProtNLM"/>
    </source>
</evidence>
<keyword evidence="3" id="KW-1185">Reference proteome</keyword>
<comment type="caution">
    <text evidence="2">The sequence shown here is derived from an EMBL/GenBank/DDBJ whole genome shotgun (WGS) entry which is preliminary data.</text>
</comment>
<feature type="region of interest" description="Disordered" evidence="1">
    <location>
        <begin position="90"/>
        <end position="183"/>
    </location>
</feature>
<feature type="compositionally biased region" description="Polar residues" evidence="1">
    <location>
        <begin position="117"/>
        <end position="136"/>
    </location>
</feature>
<evidence type="ECO:0000256" key="1">
    <source>
        <dbReference type="SAM" id="MobiDB-lite"/>
    </source>
</evidence>
<dbReference type="SUPFAM" id="SSF57756">
    <property type="entry name" value="Retrovirus zinc finger-like domains"/>
    <property type="match status" value="1"/>
</dbReference>
<feature type="compositionally biased region" description="Polar residues" evidence="1">
    <location>
        <begin position="169"/>
        <end position="183"/>
    </location>
</feature>
<protein>
    <recommendedName>
        <fullName evidence="4">CCHC-type domain-containing protein</fullName>
    </recommendedName>
</protein>
<evidence type="ECO:0000313" key="2">
    <source>
        <dbReference type="EMBL" id="KAH7972976.1"/>
    </source>
</evidence>
<proteinExistence type="predicted"/>
<sequence length="242" mass="26291">MDTTDFILVTFEGLRVPFYIDYLGTDLRCRPYRQKVESCTKCRQLGHRQDVCPNATTALCPKCGTPDPPEDHSCTPTCIICNGAHETGSSECRLRYKPPRTPPPTPPETKPALPAKSTTQATGQRPGQEKPQSSPGHKNPATAAQPPSSKQAGPPPTPRNQERPPVDPTTRTTQRLPTKQSGSGIVLLRYEEVDLTGSFSFSSYSSSRGVVLAGCGSTGVRATWWPLQLQNDCPRNMQVGAT</sequence>
<gene>
    <name evidence="2" type="ORF">HPB52_019811</name>
</gene>